<feature type="transmembrane region" description="Helical" evidence="1">
    <location>
        <begin position="48"/>
        <end position="68"/>
    </location>
</feature>
<protein>
    <submittedName>
        <fullName evidence="2">Uncharacterized protein</fullName>
    </submittedName>
</protein>
<sequence>MSSARLNHEGSLCQGRQRAAFSWACWLAVLVFFLANSAVAIYRARDDPWEIAFVTAVSITLIALFVAVGAYDRTPQEDASSRRQKLRFLIWAVATGLNLGFACRVAAMMPPAVSLVIWGMAGFVAVAGLWLLVFGCREDHKACDGQSPQTPLLDEKRRLEALQHLRSAAERSLAVRVVDQQQSEDTRVVSRPLSAPSSTTSLRNGLERCLCCRNCLHGRSPLLPFSTAFMSSNVTCKAFPCRNHNPGWRPPTLTPPPTRHPAAVRAQLDTDGMVHIGATTFRECIVGNVAKQQTWFDGKVPGRPDHDWRPSTMPLTLSQRLETAAEFFWTEQ</sequence>
<evidence type="ECO:0000256" key="1">
    <source>
        <dbReference type="SAM" id="Phobius"/>
    </source>
</evidence>
<dbReference type="EMBL" id="NMUH01002814">
    <property type="protein sequence ID" value="MQM02204.1"/>
    <property type="molecule type" value="Genomic_DNA"/>
</dbReference>
<dbReference type="AlphaFoldDB" id="A0A843WDH0"/>
<name>A0A843WDH0_COLES</name>
<feature type="transmembrane region" description="Helical" evidence="1">
    <location>
        <begin position="88"/>
        <end position="109"/>
    </location>
</feature>
<reference evidence="2" key="1">
    <citation type="submission" date="2017-07" db="EMBL/GenBank/DDBJ databases">
        <title>Taro Niue Genome Assembly and Annotation.</title>
        <authorList>
            <person name="Atibalentja N."/>
            <person name="Keating K."/>
            <person name="Fields C.J."/>
        </authorList>
    </citation>
    <scope>NUCLEOTIDE SEQUENCE</scope>
    <source>
        <strain evidence="2">Niue_2</strain>
        <tissue evidence="2">Leaf</tissue>
    </source>
</reference>
<evidence type="ECO:0000313" key="2">
    <source>
        <dbReference type="EMBL" id="MQM02204.1"/>
    </source>
</evidence>
<dbReference type="InterPro" id="IPR045501">
    <property type="entry name" value="DUF6490"/>
</dbReference>
<dbReference type="Proteomes" id="UP000652761">
    <property type="component" value="Unassembled WGS sequence"/>
</dbReference>
<organism evidence="2 3">
    <name type="scientific">Colocasia esculenta</name>
    <name type="common">Wild taro</name>
    <name type="synonym">Arum esculentum</name>
    <dbReference type="NCBI Taxonomy" id="4460"/>
    <lineage>
        <taxon>Eukaryota</taxon>
        <taxon>Viridiplantae</taxon>
        <taxon>Streptophyta</taxon>
        <taxon>Embryophyta</taxon>
        <taxon>Tracheophyta</taxon>
        <taxon>Spermatophyta</taxon>
        <taxon>Magnoliopsida</taxon>
        <taxon>Liliopsida</taxon>
        <taxon>Araceae</taxon>
        <taxon>Aroideae</taxon>
        <taxon>Colocasieae</taxon>
        <taxon>Colocasia</taxon>
    </lineage>
</organism>
<dbReference type="PANTHER" id="PTHR46610">
    <property type="entry name" value="OS05G0181300 PROTEIN"/>
    <property type="match status" value="1"/>
</dbReference>
<evidence type="ECO:0000313" key="3">
    <source>
        <dbReference type="Proteomes" id="UP000652761"/>
    </source>
</evidence>
<keyword evidence="1" id="KW-0812">Transmembrane</keyword>
<dbReference type="OrthoDB" id="773701at2759"/>
<comment type="caution">
    <text evidence="2">The sequence shown here is derived from an EMBL/GenBank/DDBJ whole genome shotgun (WGS) entry which is preliminary data.</text>
</comment>
<keyword evidence="1" id="KW-1133">Transmembrane helix</keyword>
<keyword evidence="1" id="KW-0472">Membrane</keyword>
<accession>A0A843WDH0</accession>
<keyword evidence="3" id="KW-1185">Reference proteome</keyword>
<feature type="transmembrane region" description="Helical" evidence="1">
    <location>
        <begin position="21"/>
        <end position="42"/>
    </location>
</feature>
<proteinExistence type="predicted"/>
<feature type="transmembrane region" description="Helical" evidence="1">
    <location>
        <begin position="115"/>
        <end position="134"/>
    </location>
</feature>
<gene>
    <name evidence="2" type="ORF">Taro_034967</name>
</gene>
<dbReference type="PANTHER" id="PTHR46610:SF20">
    <property type="entry name" value="OS05G0181300 PROTEIN"/>
    <property type="match status" value="1"/>
</dbReference>
<dbReference type="Pfam" id="PF20100">
    <property type="entry name" value="DUF6490"/>
    <property type="match status" value="1"/>
</dbReference>